<dbReference type="EMBL" id="SPLM01000077">
    <property type="protein sequence ID" value="TMW61306.1"/>
    <property type="molecule type" value="Genomic_DNA"/>
</dbReference>
<sequence>MVPMPPPPGAASPESNDEREQQLRREMERAVDCNVCLGVSIYSRAMLEHRKDPDCKGISMVLKASPERMDELRERAAKPRSDNFTLYSVGLSMYSPDWMKTGVRVPAVRGLGMMVIRTDPDELMKRMEQHKRIKRELEDENDDDGGDLVIDFGDEDENDDDGSGLVEKGPLGSMPTRPPRLPPVLPTMSLEDLARQSVENAKTMTRAMYNFWAKRLDGFGERYQESCRRIFQQMSKQARAIPNSITWAHGKIKEIEEQVRGGGRDGPEPRH</sequence>
<feature type="compositionally biased region" description="Basic and acidic residues" evidence="1">
    <location>
        <begin position="16"/>
        <end position="26"/>
    </location>
</feature>
<accession>A0A8K1FG65</accession>
<dbReference type="OrthoDB" id="159562at2759"/>
<evidence type="ECO:0000313" key="3">
    <source>
        <dbReference type="Proteomes" id="UP000794436"/>
    </source>
</evidence>
<proteinExistence type="predicted"/>
<protein>
    <submittedName>
        <fullName evidence="2">Uncharacterized protein</fullName>
    </submittedName>
</protein>
<feature type="compositionally biased region" description="Acidic residues" evidence="1">
    <location>
        <begin position="138"/>
        <end position="162"/>
    </location>
</feature>
<evidence type="ECO:0000256" key="1">
    <source>
        <dbReference type="SAM" id="MobiDB-lite"/>
    </source>
</evidence>
<gene>
    <name evidence="2" type="ORF">Poli38472_013769</name>
</gene>
<feature type="compositionally biased region" description="Pro residues" evidence="1">
    <location>
        <begin position="176"/>
        <end position="185"/>
    </location>
</feature>
<organism evidence="2 3">
    <name type="scientific">Pythium oligandrum</name>
    <name type="common">Mycoparasitic fungus</name>
    <dbReference type="NCBI Taxonomy" id="41045"/>
    <lineage>
        <taxon>Eukaryota</taxon>
        <taxon>Sar</taxon>
        <taxon>Stramenopiles</taxon>
        <taxon>Oomycota</taxon>
        <taxon>Peronosporomycetes</taxon>
        <taxon>Pythiales</taxon>
        <taxon>Pythiaceae</taxon>
        <taxon>Pythium</taxon>
    </lineage>
</organism>
<keyword evidence="3" id="KW-1185">Reference proteome</keyword>
<feature type="region of interest" description="Disordered" evidence="1">
    <location>
        <begin position="134"/>
        <end position="185"/>
    </location>
</feature>
<evidence type="ECO:0000313" key="2">
    <source>
        <dbReference type="EMBL" id="TMW61306.1"/>
    </source>
</evidence>
<name>A0A8K1FG65_PYTOL</name>
<dbReference type="Proteomes" id="UP000794436">
    <property type="component" value="Unassembled WGS sequence"/>
</dbReference>
<comment type="caution">
    <text evidence="2">The sequence shown here is derived from an EMBL/GenBank/DDBJ whole genome shotgun (WGS) entry which is preliminary data.</text>
</comment>
<feature type="compositionally biased region" description="Pro residues" evidence="1">
    <location>
        <begin position="1"/>
        <end position="10"/>
    </location>
</feature>
<feature type="region of interest" description="Disordered" evidence="1">
    <location>
        <begin position="1"/>
        <end position="26"/>
    </location>
</feature>
<reference evidence="2" key="1">
    <citation type="submission" date="2019-03" db="EMBL/GenBank/DDBJ databases">
        <title>Long read genome sequence of the mycoparasitic Pythium oligandrum ATCC 38472 isolated from sugarbeet rhizosphere.</title>
        <authorList>
            <person name="Gaulin E."/>
        </authorList>
    </citation>
    <scope>NUCLEOTIDE SEQUENCE</scope>
    <source>
        <strain evidence="2">ATCC 38472_TT</strain>
    </source>
</reference>
<dbReference type="AlphaFoldDB" id="A0A8K1FG65"/>